<protein>
    <recommendedName>
        <fullName evidence="3">Helix-turn-helix domain-containing protein</fullName>
    </recommendedName>
</protein>
<reference evidence="2" key="1">
    <citation type="submission" date="2020-02" db="EMBL/GenBank/DDBJ databases">
        <authorList>
            <person name="Meier V. D."/>
        </authorList>
    </citation>
    <scope>NUCLEOTIDE SEQUENCE</scope>
    <source>
        <strain evidence="2">AVDCRST_MAG64</strain>
    </source>
</reference>
<gene>
    <name evidence="2" type="ORF">AVDCRST_MAG64-1841</name>
</gene>
<dbReference type="EMBL" id="CADCUQ010000421">
    <property type="protein sequence ID" value="CAA9403306.1"/>
    <property type="molecule type" value="Genomic_DNA"/>
</dbReference>
<dbReference type="InterPro" id="IPR009057">
    <property type="entry name" value="Homeodomain-like_sf"/>
</dbReference>
<feature type="compositionally biased region" description="Low complexity" evidence="1">
    <location>
        <begin position="93"/>
        <end position="166"/>
    </location>
</feature>
<feature type="non-terminal residue" evidence="2">
    <location>
        <position position="209"/>
    </location>
</feature>
<evidence type="ECO:0000256" key="1">
    <source>
        <dbReference type="SAM" id="MobiDB-lite"/>
    </source>
</evidence>
<accession>A0A6J4P0Z9</accession>
<feature type="region of interest" description="Disordered" evidence="1">
    <location>
        <begin position="75"/>
        <end position="209"/>
    </location>
</feature>
<evidence type="ECO:0000313" key="2">
    <source>
        <dbReference type="EMBL" id="CAA9403306.1"/>
    </source>
</evidence>
<dbReference type="AlphaFoldDB" id="A0A6J4P0Z9"/>
<proteinExistence type="predicted"/>
<evidence type="ECO:0008006" key="3">
    <source>
        <dbReference type="Google" id="ProtNLM"/>
    </source>
</evidence>
<organism evidence="2">
    <name type="scientific">uncultured Phycisphaerae bacterium</name>
    <dbReference type="NCBI Taxonomy" id="904963"/>
    <lineage>
        <taxon>Bacteria</taxon>
        <taxon>Pseudomonadati</taxon>
        <taxon>Planctomycetota</taxon>
        <taxon>Phycisphaerae</taxon>
        <taxon>environmental samples</taxon>
    </lineage>
</organism>
<sequence length="209" mass="21970">CGTLRGMMDLTPRDPDDLARLDALIAAEREAKQRDRLRAVRLSLGGREAADVAAAVGRSRTFVQTWAYRYRDGGLGAIAPRKQPGRAAKLTAGRPSSRPSSGRPCGRGSWPARPRPTAARARSAARTSAGSSTASSARPTRCRPCTTCSGGSGCPRCGRGPGTARTTRPRPARGWPPPPFCRRRTRPPARGAGRGLVPGRGPGRPAGDA</sequence>
<feature type="non-terminal residue" evidence="2">
    <location>
        <position position="1"/>
    </location>
</feature>
<feature type="compositionally biased region" description="Gly residues" evidence="1">
    <location>
        <begin position="192"/>
        <end position="209"/>
    </location>
</feature>
<dbReference type="Pfam" id="PF13551">
    <property type="entry name" value="HTH_29"/>
    <property type="match status" value="1"/>
</dbReference>
<dbReference type="SUPFAM" id="SSF46689">
    <property type="entry name" value="Homeodomain-like"/>
    <property type="match status" value="1"/>
</dbReference>
<name>A0A6J4P0Z9_9BACT</name>